<keyword evidence="2" id="KW-0436">Ligase</keyword>
<dbReference type="SUPFAM" id="SSF56801">
    <property type="entry name" value="Acetyl-CoA synthetase-like"/>
    <property type="match status" value="1"/>
</dbReference>
<gene>
    <name evidence="5" type="ORF">SAMN04488005_2979</name>
</gene>
<dbReference type="RefSeq" id="WP_090201517.1">
    <property type="nucleotide sequence ID" value="NZ_FOYP01000002.1"/>
</dbReference>
<evidence type="ECO:0000313" key="5">
    <source>
        <dbReference type="EMBL" id="SFR56992.1"/>
    </source>
</evidence>
<dbReference type="Pfam" id="PF13193">
    <property type="entry name" value="AMP-binding_C"/>
    <property type="match status" value="1"/>
</dbReference>
<dbReference type="OrthoDB" id="9803968at2"/>
<dbReference type="PANTHER" id="PTHR43201:SF5">
    <property type="entry name" value="MEDIUM-CHAIN ACYL-COA LIGASE ACSF2, MITOCHONDRIAL"/>
    <property type="match status" value="1"/>
</dbReference>
<dbReference type="InterPro" id="IPR000873">
    <property type="entry name" value="AMP-dep_synth/lig_dom"/>
</dbReference>
<dbReference type="InterPro" id="IPR020845">
    <property type="entry name" value="AMP-binding_CS"/>
</dbReference>
<name>A0A1I6HRA5_9RHOB</name>
<evidence type="ECO:0000256" key="1">
    <source>
        <dbReference type="ARBA" id="ARBA00006432"/>
    </source>
</evidence>
<dbReference type="GO" id="GO:0006631">
    <property type="term" value="P:fatty acid metabolic process"/>
    <property type="evidence" value="ECO:0007669"/>
    <property type="project" value="TreeGrafter"/>
</dbReference>
<protein>
    <submittedName>
        <fullName evidence="5">Long-chain acyl-CoA synthetase</fullName>
    </submittedName>
</protein>
<dbReference type="Gene3D" id="3.40.50.12780">
    <property type="entry name" value="N-terminal domain of ligase-like"/>
    <property type="match status" value="1"/>
</dbReference>
<keyword evidence="6" id="KW-1185">Reference proteome</keyword>
<feature type="domain" description="AMP-dependent synthetase/ligase" evidence="3">
    <location>
        <begin position="43"/>
        <end position="252"/>
    </location>
</feature>
<dbReference type="STRING" id="390270.SAMN04488005_2979"/>
<dbReference type="EMBL" id="FOYP01000002">
    <property type="protein sequence ID" value="SFR56992.1"/>
    <property type="molecule type" value="Genomic_DNA"/>
</dbReference>
<dbReference type="Pfam" id="PF00501">
    <property type="entry name" value="AMP-binding"/>
    <property type="match status" value="1"/>
</dbReference>
<proteinExistence type="inferred from homology"/>
<accession>A0A1I6HRA5</accession>
<dbReference type="AlphaFoldDB" id="A0A1I6HRA5"/>
<dbReference type="InterPro" id="IPR045851">
    <property type="entry name" value="AMP-bd_C_sf"/>
</dbReference>
<evidence type="ECO:0000259" key="4">
    <source>
        <dbReference type="Pfam" id="PF13193"/>
    </source>
</evidence>
<comment type="similarity">
    <text evidence="1">Belongs to the ATP-dependent AMP-binding enzyme family.</text>
</comment>
<sequence length="389" mass="41577">MTQHPNFSPHPASALHTPDVPGMRVLLDCLHAGRGFMAQPTGPSPVTADDANRQWVLCATSGTSGKPKVIRRSPLSWIRSFGVTFETYGIDASHRYATFGSLGHSLTLYASVEAICLGADQWALGPRAPKAQAQAVATHGITVIYATPTQLGLLVKGAAQAQIAGFPALTYVFCGGGALADTVRVALQRLCPQAQIIVFFGASETSFITLTQAKTPHGSVGRAYPHVELRVDAPCGEVGEIWVKSPYLFAGYAAGDHSDTRWDVGFLSIGEMGWLDAAQNLFLKGRKNRMVTVADVNVFPEDIETCVVQMDHVQACAVVAVPDDRRGNRLICFVQSDEAGPTAPQVQAHCRAVLGAHQVPKEVRRIARLPLLEAGKPDLVKLRALALGA</sequence>
<dbReference type="Proteomes" id="UP000199478">
    <property type="component" value="Unassembled WGS sequence"/>
</dbReference>
<dbReference type="InterPro" id="IPR025110">
    <property type="entry name" value="AMP-bd_C"/>
</dbReference>
<dbReference type="PANTHER" id="PTHR43201">
    <property type="entry name" value="ACYL-COA SYNTHETASE"/>
    <property type="match status" value="1"/>
</dbReference>
<evidence type="ECO:0000256" key="2">
    <source>
        <dbReference type="ARBA" id="ARBA00022598"/>
    </source>
</evidence>
<feature type="domain" description="AMP-binding enzyme C-terminal" evidence="4">
    <location>
        <begin position="303"/>
        <end position="376"/>
    </location>
</feature>
<dbReference type="GO" id="GO:0031956">
    <property type="term" value="F:medium-chain fatty acid-CoA ligase activity"/>
    <property type="evidence" value="ECO:0007669"/>
    <property type="project" value="TreeGrafter"/>
</dbReference>
<reference evidence="6" key="1">
    <citation type="submission" date="2016-10" db="EMBL/GenBank/DDBJ databases">
        <authorList>
            <person name="Varghese N."/>
            <person name="Submissions S."/>
        </authorList>
    </citation>
    <scope>NUCLEOTIDE SEQUENCE [LARGE SCALE GENOMIC DNA]</scope>
    <source>
        <strain evidence="6">DSM 26879</strain>
    </source>
</reference>
<dbReference type="Gene3D" id="3.30.300.30">
    <property type="match status" value="1"/>
</dbReference>
<evidence type="ECO:0000313" key="6">
    <source>
        <dbReference type="Proteomes" id="UP000199478"/>
    </source>
</evidence>
<evidence type="ECO:0000259" key="3">
    <source>
        <dbReference type="Pfam" id="PF00501"/>
    </source>
</evidence>
<dbReference type="InterPro" id="IPR042099">
    <property type="entry name" value="ANL_N_sf"/>
</dbReference>
<dbReference type="PROSITE" id="PS00455">
    <property type="entry name" value="AMP_BINDING"/>
    <property type="match status" value="1"/>
</dbReference>
<organism evidence="5 6">
    <name type="scientific">Yoonia tamlensis</name>
    <dbReference type="NCBI Taxonomy" id="390270"/>
    <lineage>
        <taxon>Bacteria</taxon>
        <taxon>Pseudomonadati</taxon>
        <taxon>Pseudomonadota</taxon>
        <taxon>Alphaproteobacteria</taxon>
        <taxon>Rhodobacterales</taxon>
        <taxon>Paracoccaceae</taxon>
        <taxon>Yoonia</taxon>
    </lineage>
</organism>